<keyword evidence="8" id="KW-0969">Cilium</keyword>
<evidence type="ECO:0000313" key="8">
    <source>
        <dbReference type="EMBL" id="PCJ26657.1"/>
    </source>
</evidence>
<evidence type="ECO:0000256" key="3">
    <source>
        <dbReference type="ARBA" id="ARBA00005709"/>
    </source>
</evidence>
<dbReference type="SUPFAM" id="SSF64518">
    <property type="entry name" value="Phase 1 flagellin"/>
    <property type="match status" value="1"/>
</dbReference>
<dbReference type="Pfam" id="PF00669">
    <property type="entry name" value="Flagellin_N"/>
    <property type="match status" value="1"/>
</dbReference>
<keyword evidence="4" id="KW-0964">Secreted</keyword>
<comment type="subcellular location">
    <subcellularLocation>
        <location evidence="1">Bacterial flagellum</location>
    </subcellularLocation>
    <subcellularLocation>
        <location evidence="2">Secreted</location>
    </subcellularLocation>
</comment>
<evidence type="ECO:0000256" key="2">
    <source>
        <dbReference type="ARBA" id="ARBA00004613"/>
    </source>
</evidence>
<dbReference type="InterPro" id="IPR001492">
    <property type="entry name" value="Flagellin"/>
</dbReference>
<dbReference type="Proteomes" id="UP000218327">
    <property type="component" value="Unassembled WGS sequence"/>
</dbReference>
<dbReference type="Pfam" id="PF00700">
    <property type="entry name" value="Flagellin_C"/>
    <property type="match status" value="1"/>
</dbReference>
<evidence type="ECO:0000256" key="1">
    <source>
        <dbReference type="ARBA" id="ARBA00004365"/>
    </source>
</evidence>
<evidence type="ECO:0000313" key="9">
    <source>
        <dbReference type="Proteomes" id="UP000218327"/>
    </source>
</evidence>
<dbReference type="InterPro" id="IPR046358">
    <property type="entry name" value="Flagellin_C"/>
</dbReference>
<dbReference type="PANTHER" id="PTHR42792">
    <property type="entry name" value="FLAGELLIN"/>
    <property type="match status" value="1"/>
</dbReference>
<dbReference type="Gene3D" id="1.20.1330.10">
    <property type="entry name" value="f41 fragment of flagellin, N-terminal domain"/>
    <property type="match status" value="2"/>
</dbReference>
<feature type="domain" description="Flagellin C-terminal" evidence="7">
    <location>
        <begin position="318"/>
        <end position="399"/>
    </location>
</feature>
<name>A0A2A5B517_9GAMM</name>
<keyword evidence="8" id="KW-0966">Cell projection</keyword>
<organism evidence="8 9">
    <name type="scientific">SAR86 cluster bacterium</name>
    <dbReference type="NCBI Taxonomy" id="2030880"/>
    <lineage>
        <taxon>Bacteria</taxon>
        <taxon>Pseudomonadati</taxon>
        <taxon>Pseudomonadota</taxon>
        <taxon>Gammaproteobacteria</taxon>
        <taxon>SAR86 cluster</taxon>
    </lineage>
</organism>
<dbReference type="AlphaFoldDB" id="A0A2A5B517"/>
<gene>
    <name evidence="8" type="primary">flgL</name>
    <name evidence="8" type="ORF">COA96_04880</name>
</gene>
<dbReference type="PANTHER" id="PTHR42792:SF1">
    <property type="entry name" value="FLAGELLAR HOOK-ASSOCIATED PROTEIN 3"/>
    <property type="match status" value="1"/>
</dbReference>
<evidence type="ECO:0000259" key="6">
    <source>
        <dbReference type="Pfam" id="PF00669"/>
    </source>
</evidence>
<dbReference type="GO" id="GO:0009424">
    <property type="term" value="C:bacterial-type flagellum hook"/>
    <property type="evidence" value="ECO:0007669"/>
    <property type="project" value="InterPro"/>
</dbReference>
<reference evidence="9" key="1">
    <citation type="submission" date="2017-08" db="EMBL/GenBank/DDBJ databases">
        <title>A dynamic microbial community with high functional redundancy inhabits the cold, oxic subseafloor aquifer.</title>
        <authorList>
            <person name="Tully B.J."/>
            <person name="Wheat C.G."/>
            <person name="Glazer B.T."/>
            <person name="Huber J.A."/>
        </authorList>
    </citation>
    <scope>NUCLEOTIDE SEQUENCE [LARGE SCALE GENOMIC DNA]</scope>
</reference>
<dbReference type="InterPro" id="IPR001029">
    <property type="entry name" value="Flagellin_N"/>
</dbReference>
<keyword evidence="5" id="KW-0975">Bacterial flagellum</keyword>
<dbReference type="NCBIfam" id="TIGR02550">
    <property type="entry name" value="flagell_flgL"/>
    <property type="match status" value="1"/>
</dbReference>
<proteinExistence type="inferred from homology"/>
<sequence>MRVSSLQIYRQGIESMQAQQVKLQKSESQLASGLRIMKPSDDPSGAVKVLDLNTNIGVIKQYSRNVSTAISSLSHEESVIAGVNTSLQRVRELVIQGNNSTNSDSDKQSISQEIYQRLDELLALANTRDAKGDYVFGGFKVDAPPFVDVAGSISYQGDQGQRFVQVGEGSQVAVGDSGDAVFLRIPNGDGNVQVSAASTNIGSAIVGTFSANSSFIPDTYTVSFSQASASDPVSYTVTDGASNTVATGTYSEGSSISFSGVQFALDGLPADGDTIKVAPSQNQSLFETVRNIADALSRPAPDSADKARFHNDMAQGLASIDQSLNKVNSIRSSIGARLNTIDTIDSINQDFTLQLETVLSETQDLDFAEAISRFNLQLTALQAAQQVFIKTTSLSLFQYI</sequence>
<accession>A0A2A5B517</accession>
<dbReference type="GO" id="GO:0005576">
    <property type="term" value="C:extracellular region"/>
    <property type="evidence" value="ECO:0007669"/>
    <property type="project" value="UniProtKB-SubCell"/>
</dbReference>
<feature type="domain" description="Flagellin N-terminal" evidence="6">
    <location>
        <begin position="4"/>
        <end position="138"/>
    </location>
</feature>
<evidence type="ECO:0000256" key="5">
    <source>
        <dbReference type="ARBA" id="ARBA00023143"/>
    </source>
</evidence>
<dbReference type="InterPro" id="IPR013384">
    <property type="entry name" value="Flagell_FlgL"/>
</dbReference>
<evidence type="ECO:0000256" key="4">
    <source>
        <dbReference type="ARBA" id="ARBA00022525"/>
    </source>
</evidence>
<evidence type="ECO:0000259" key="7">
    <source>
        <dbReference type="Pfam" id="PF00700"/>
    </source>
</evidence>
<protein>
    <submittedName>
        <fullName evidence="8">Flagellar hook-associated protein 3</fullName>
    </submittedName>
</protein>
<comment type="caution">
    <text evidence="8">The sequence shown here is derived from an EMBL/GenBank/DDBJ whole genome shotgun (WGS) entry which is preliminary data.</text>
</comment>
<comment type="similarity">
    <text evidence="3">Belongs to the bacterial flagellin family.</text>
</comment>
<dbReference type="EMBL" id="NVVJ01000010">
    <property type="protein sequence ID" value="PCJ26657.1"/>
    <property type="molecule type" value="Genomic_DNA"/>
</dbReference>
<keyword evidence="8" id="KW-0282">Flagellum</keyword>
<dbReference type="GO" id="GO:0005198">
    <property type="term" value="F:structural molecule activity"/>
    <property type="evidence" value="ECO:0007669"/>
    <property type="project" value="InterPro"/>
</dbReference>
<dbReference type="GO" id="GO:0071973">
    <property type="term" value="P:bacterial-type flagellum-dependent cell motility"/>
    <property type="evidence" value="ECO:0007669"/>
    <property type="project" value="InterPro"/>
</dbReference>